<name>I2N2R4_STRT9</name>
<dbReference type="Proteomes" id="UP000005940">
    <property type="component" value="Chromosome"/>
</dbReference>
<keyword evidence="6" id="KW-1185">Reference proteome</keyword>
<evidence type="ECO:0000256" key="1">
    <source>
        <dbReference type="ARBA" id="ARBA00006464"/>
    </source>
</evidence>
<evidence type="ECO:0000313" key="6">
    <source>
        <dbReference type="Proteomes" id="UP000005940"/>
    </source>
</evidence>
<feature type="chain" id="PRO_5044241818" evidence="3">
    <location>
        <begin position="26"/>
        <end position="187"/>
    </location>
</feature>
<comment type="similarity">
    <text evidence="1">Belongs to the bacterial sugar transferase family.</text>
</comment>
<dbReference type="EMBL" id="CP029159">
    <property type="protein sequence ID" value="QKM68520.1"/>
    <property type="molecule type" value="Genomic_DNA"/>
</dbReference>
<dbReference type="RefSeq" id="WP_006347805.1">
    <property type="nucleotide sequence ID" value="NZ_CP029159.1"/>
</dbReference>
<accession>I2N2R4</accession>
<evidence type="ECO:0000256" key="2">
    <source>
        <dbReference type="SAM" id="MobiDB-lite"/>
    </source>
</evidence>
<protein>
    <submittedName>
        <fullName evidence="5">Sugar transferase</fullName>
    </submittedName>
</protein>
<dbReference type="GO" id="GO:0016780">
    <property type="term" value="F:phosphotransferase activity, for other substituted phosphate groups"/>
    <property type="evidence" value="ECO:0007669"/>
    <property type="project" value="TreeGrafter"/>
</dbReference>
<organism evidence="5 6">
    <name type="scientific">Streptomyces tsukubensis (strain DSM 42081 / NBRC 108919 / NRRL 18488 / 9993)</name>
    <dbReference type="NCBI Taxonomy" id="1114943"/>
    <lineage>
        <taxon>Bacteria</taxon>
        <taxon>Bacillati</taxon>
        <taxon>Actinomycetota</taxon>
        <taxon>Actinomycetes</taxon>
        <taxon>Kitasatosporales</taxon>
        <taxon>Streptomycetaceae</taxon>
        <taxon>Streptomyces</taxon>
    </lineage>
</organism>
<evidence type="ECO:0000313" key="5">
    <source>
        <dbReference type="EMBL" id="QKM68520.1"/>
    </source>
</evidence>
<gene>
    <name evidence="5" type="ORF">STSU_016390</name>
</gene>
<dbReference type="PANTHER" id="PTHR30576">
    <property type="entry name" value="COLANIC BIOSYNTHESIS UDP-GLUCOSE LIPID CARRIER TRANSFERASE"/>
    <property type="match status" value="1"/>
</dbReference>
<reference evidence="5 6" key="1">
    <citation type="journal article" date="2012" name="J. Bacteriol.">
        <title>Draft genome of Streptomyces tsukubaensis NRRL 18488, the producer of the clinically important immunosuppressant tacrolimus (FK506).</title>
        <authorList>
            <person name="Barreiro C."/>
            <person name="Prieto C."/>
            <person name="Sola-Landa A."/>
            <person name="Solera E."/>
            <person name="Martinez-Castro M."/>
            <person name="Perez-Redondo R."/>
            <person name="Garcia-Estrada C."/>
            <person name="Aparicio J.F."/>
            <person name="Fernandez-Martinez L.T."/>
            <person name="Santos-Aberturas J."/>
            <person name="Salehi-Najafabadi Z."/>
            <person name="Rodriguez-Garcia A."/>
            <person name="Tauch A."/>
            <person name="Martin J.F."/>
        </authorList>
    </citation>
    <scope>NUCLEOTIDE SEQUENCE [LARGE SCALE GENOMIC DNA]</scope>
    <source>
        <strain evidence="6">DSM 42081 / NBRC 108919 / NRRL 18488 / 9993</strain>
    </source>
</reference>
<feature type="compositionally biased region" description="Low complexity" evidence="2">
    <location>
        <begin position="167"/>
        <end position="181"/>
    </location>
</feature>
<sequence>MSLSKRAVDLLGAVLLLLLLAPALAALTAAVAVSARGRVLVPKRCTGAGGRPFRMLAFRVAPGTRTGRLLHRHYLDHLPQLVNVLRGEMSLVGPRPLPVDRIPADSARARTSVRPGITGLWQTGGRSGLPWEEMAVQDLHYIREHWLGMDLMILARTVSTARRGRPVRAAAGAPPARVPRPQGLRQA</sequence>
<keyword evidence="5" id="KW-0808">Transferase</keyword>
<dbReference type="Pfam" id="PF02397">
    <property type="entry name" value="Bac_transf"/>
    <property type="match status" value="1"/>
</dbReference>
<feature type="domain" description="Bacterial sugar transferase" evidence="4">
    <location>
        <begin position="5"/>
        <end position="160"/>
    </location>
</feature>
<keyword evidence="3" id="KW-0732">Signal</keyword>
<evidence type="ECO:0000259" key="4">
    <source>
        <dbReference type="Pfam" id="PF02397"/>
    </source>
</evidence>
<dbReference type="InterPro" id="IPR003362">
    <property type="entry name" value="Bact_transf"/>
</dbReference>
<dbReference type="AlphaFoldDB" id="I2N2R4"/>
<proteinExistence type="inferred from homology"/>
<feature type="region of interest" description="Disordered" evidence="2">
    <location>
        <begin position="164"/>
        <end position="187"/>
    </location>
</feature>
<evidence type="ECO:0000256" key="3">
    <source>
        <dbReference type="SAM" id="SignalP"/>
    </source>
</evidence>
<feature type="signal peptide" evidence="3">
    <location>
        <begin position="1"/>
        <end position="25"/>
    </location>
</feature>
<dbReference type="PANTHER" id="PTHR30576:SF10">
    <property type="entry name" value="SLL5057 PROTEIN"/>
    <property type="match status" value="1"/>
</dbReference>